<proteinExistence type="predicted"/>
<accession>B9SL33</accession>
<gene>
    <name evidence="1" type="ORF">RCOM_0849740</name>
</gene>
<organism evidence="1 2">
    <name type="scientific">Ricinus communis</name>
    <name type="common">Castor bean</name>
    <dbReference type="NCBI Taxonomy" id="3988"/>
    <lineage>
        <taxon>Eukaryota</taxon>
        <taxon>Viridiplantae</taxon>
        <taxon>Streptophyta</taxon>
        <taxon>Embryophyta</taxon>
        <taxon>Tracheophyta</taxon>
        <taxon>Spermatophyta</taxon>
        <taxon>Magnoliopsida</taxon>
        <taxon>eudicotyledons</taxon>
        <taxon>Gunneridae</taxon>
        <taxon>Pentapetalae</taxon>
        <taxon>rosids</taxon>
        <taxon>fabids</taxon>
        <taxon>Malpighiales</taxon>
        <taxon>Euphorbiaceae</taxon>
        <taxon>Acalyphoideae</taxon>
        <taxon>Acalypheae</taxon>
        <taxon>Ricinus</taxon>
    </lineage>
</organism>
<protein>
    <recommendedName>
        <fullName evidence="3">Zinc finger GRF-type domain-containing protein</fullName>
    </recommendedName>
</protein>
<dbReference type="InParanoid" id="B9SL33"/>
<name>B9SL33_RICCO</name>
<reference evidence="2" key="1">
    <citation type="journal article" date="2010" name="Nat. Biotechnol.">
        <title>Draft genome sequence of the oilseed species Ricinus communis.</title>
        <authorList>
            <person name="Chan A.P."/>
            <person name="Crabtree J."/>
            <person name="Zhao Q."/>
            <person name="Lorenzi H."/>
            <person name="Orvis J."/>
            <person name="Puiu D."/>
            <person name="Melake-Berhan A."/>
            <person name="Jones K.M."/>
            <person name="Redman J."/>
            <person name="Chen G."/>
            <person name="Cahoon E.B."/>
            <person name="Gedil M."/>
            <person name="Stanke M."/>
            <person name="Haas B.J."/>
            <person name="Wortman J.R."/>
            <person name="Fraser-Liggett C.M."/>
            <person name="Ravel J."/>
            <person name="Rabinowicz P.D."/>
        </authorList>
    </citation>
    <scope>NUCLEOTIDE SEQUENCE [LARGE SCALE GENOMIC DNA]</scope>
    <source>
        <strain evidence="2">cv. Hale</strain>
    </source>
</reference>
<dbReference type="Proteomes" id="UP000008311">
    <property type="component" value="Unassembled WGS sequence"/>
</dbReference>
<sequence length="140" mass="15683">MVSSSATSASSDLTRCNDMGRQSNMELVYFGPQKFCDCRKFCKASKWTSWTRMNLGRRLYGCPNYMVKSFSCEKTSHYTNNTATSTLTYIKKSKKEVFLTHLPPKLAVVASFLSGPTHGATDRCVGVPTKVVVEAWDPKF</sequence>
<evidence type="ECO:0000313" key="2">
    <source>
        <dbReference type="Proteomes" id="UP000008311"/>
    </source>
</evidence>
<dbReference type="EMBL" id="EQ974008">
    <property type="protein sequence ID" value="EEF35724.1"/>
    <property type="molecule type" value="Genomic_DNA"/>
</dbReference>
<evidence type="ECO:0000313" key="1">
    <source>
        <dbReference type="EMBL" id="EEF35724.1"/>
    </source>
</evidence>
<keyword evidence="2" id="KW-1185">Reference proteome</keyword>
<dbReference type="AlphaFoldDB" id="B9SL33"/>
<evidence type="ECO:0008006" key="3">
    <source>
        <dbReference type="Google" id="ProtNLM"/>
    </source>
</evidence>